<keyword evidence="4" id="KW-0812">Transmembrane</keyword>
<name>A0A7R8WGF7_9CRUS</name>
<reference evidence="9" key="1">
    <citation type="submission" date="2020-11" db="EMBL/GenBank/DDBJ databases">
        <authorList>
            <person name="Tran Van P."/>
        </authorList>
    </citation>
    <scope>NUCLEOTIDE SEQUENCE</scope>
</reference>
<evidence type="ECO:0000256" key="1">
    <source>
        <dbReference type="ARBA" id="ARBA00004141"/>
    </source>
</evidence>
<dbReference type="InterPro" id="IPR000175">
    <property type="entry name" value="Na/ntran_symport"/>
</dbReference>
<evidence type="ECO:0000256" key="6">
    <source>
        <dbReference type="ARBA" id="ARBA00022989"/>
    </source>
</evidence>
<organism evidence="9">
    <name type="scientific">Cyprideis torosa</name>
    <dbReference type="NCBI Taxonomy" id="163714"/>
    <lineage>
        <taxon>Eukaryota</taxon>
        <taxon>Metazoa</taxon>
        <taxon>Ecdysozoa</taxon>
        <taxon>Arthropoda</taxon>
        <taxon>Crustacea</taxon>
        <taxon>Oligostraca</taxon>
        <taxon>Ostracoda</taxon>
        <taxon>Podocopa</taxon>
        <taxon>Podocopida</taxon>
        <taxon>Cytherocopina</taxon>
        <taxon>Cytheroidea</taxon>
        <taxon>Cytherideidae</taxon>
        <taxon>Cyprideis</taxon>
    </lineage>
</organism>
<dbReference type="InterPro" id="IPR037272">
    <property type="entry name" value="SNS_sf"/>
</dbReference>
<dbReference type="OrthoDB" id="6581954at2759"/>
<dbReference type="PROSITE" id="PS50267">
    <property type="entry name" value="NA_NEUROTRAN_SYMP_3"/>
    <property type="match status" value="1"/>
</dbReference>
<keyword evidence="5" id="KW-0769">Symport</keyword>
<proteinExistence type="inferred from homology"/>
<evidence type="ECO:0000256" key="4">
    <source>
        <dbReference type="ARBA" id="ARBA00022692"/>
    </source>
</evidence>
<dbReference type="Pfam" id="PF00209">
    <property type="entry name" value="SNF"/>
    <property type="match status" value="1"/>
</dbReference>
<evidence type="ECO:0000313" key="9">
    <source>
        <dbReference type="EMBL" id="CAD7228296.1"/>
    </source>
</evidence>
<comment type="similarity">
    <text evidence="2">Belongs to the sodium:neurotransmitter symporter (SNF) (TC 2.A.22) family.</text>
</comment>
<gene>
    <name evidence="9" type="ORF">CTOB1V02_LOCUS6183</name>
</gene>
<comment type="subcellular location">
    <subcellularLocation>
        <location evidence="1">Membrane</location>
        <topology evidence="1">Multi-pass membrane protein</topology>
    </subcellularLocation>
</comment>
<keyword evidence="3" id="KW-0813">Transport</keyword>
<keyword evidence="6" id="KW-1133">Transmembrane helix</keyword>
<dbReference type="GO" id="GO:0005886">
    <property type="term" value="C:plasma membrane"/>
    <property type="evidence" value="ECO:0007669"/>
    <property type="project" value="TreeGrafter"/>
</dbReference>
<dbReference type="PRINTS" id="PR00176">
    <property type="entry name" value="NANEUSMPORT"/>
</dbReference>
<dbReference type="SUPFAM" id="SSF161070">
    <property type="entry name" value="SNF-like"/>
    <property type="match status" value="1"/>
</dbReference>
<evidence type="ECO:0000256" key="5">
    <source>
        <dbReference type="ARBA" id="ARBA00022847"/>
    </source>
</evidence>
<dbReference type="GO" id="GO:0015375">
    <property type="term" value="F:glycine:sodium symporter activity"/>
    <property type="evidence" value="ECO:0007669"/>
    <property type="project" value="TreeGrafter"/>
</dbReference>
<dbReference type="PANTHER" id="PTHR11616:SF240">
    <property type="entry name" value="BLOATED TUBULES, ISOFORM B-RELATED"/>
    <property type="match status" value="1"/>
</dbReference>
<sequence>MHTGVRAKGKGRTTVVASGPGLAFIAYPEAVARLPVSPLWSILFFVMLLTLGLGTQFTIMETVVTTIQDLFPSLLRRYRILTLATCCTVMFLLGLSMCSEAGMYILQLADNHAATFSALIVGSVESIAITHVYGINRFMGNIGESEECDVLWEKQENLRGQILKTRCYGAELIEKRTRCYGAELIEKRTRCYGAELIEKRTRCYGAELIEINGPGVTERGVD</sequence>
<evidence type="ECO:0000256" key="2">
    <source>
        <dbReference type="ARBA" id="ARBA00006459"/>
    </source>
</evidence>
<evidence type="ECO:0000256" key="8">
    <source>
        <dbReference type="PIRSR" id="PIRSR600175-1"/>
    </source>
</evidence>
<dbReference type="EMBL" id="OB661470">
    <property type="protein sequence ID" value="CAD7228296.1"/>
    <property type="molecule type" value="Genomic_DNA"/>
</dbReference>
<keyword evidence="8" id="KW-0479">Metal-binding</keyword>
<evidence type="ECO:0000256" key="7">
    <source>
        <dbReference type="ARBA" id="ARBA00023136"/>
    </source>
</evidence>
<feature type="binding site" evidence="8">
    <location>
        <position position="51"/>
    </location>
    <ligand>
        <name>Na(+)</name>
        <dbReference type="ChEBI" id="CHEBI:29101"/>
        <label>1</label>
    </ligand>
</feature>
<keyword evidence="7" id="KW-0472">Membrane</keyword>
<dbReference type="GO" id="GO:0046872">
    <property type="term" value="F:metal ion binding"/>
    <property type="evidence" value="ECO:0007669"/>
    <property type="project" value="UniProtKB-KW"/>
</dbReference>
<keyword evidence="8" id="KW-0915">Sodium</keyword>
<dbReference type="AlphaFoldDB" id="A0A7R8WGF7"/>
<protein>
    <submittedName>
        <fullName evidence="9">Uncharacterized protein</fullName>
    </submittedName>
</protein>
<accession>A0A7R8WGF7</accession>
<evidence type="ECO:0000256" key="3">
    <source>
        <dbReference type="ARBA" id="ARBA00022448"/>
    </source>
</evidence>
<dbReference type="PANTHER" id="PTHR11616">
    <property type="entry name" value="SODIUM/CHLORIDE DEPENDENT TRANSPORTER"/>
    <property type="match status" value="1"/>
</dbReference>